<evidence type="ECO:0000256" key="7">
    <source>
        <dbReference type="SAM" id="SignalP"/>
    </source>
</evidence>
<dbReference type="PANTHER" id="PTHR30124:SF0">
    <property type="entry name" value="MEMBRANE-BOUND LYTIC MUREIN TRANSGLYCOSYLASE A"/>
    <property type="match status" value="1"/>
</dbReference>
<dbReference type="GO" id="GO:0008933">
    <property type="term" value="F:peptidoglycan lytic transglycosylase activity"/>
    <property type="evidence" value="ECO:0007669"/>
    <property type="project" value="TreeGrafter"/>
</dbReference>
<feature type="chain" id="PRO_5040220944" description="peptidoglycan lytic exotransglycosylase" evidence="7">
    <location>
        <begin position="25"/>
        <end position="597"/>
    </location>
</feature>
<dbReference type="EC" id="4.2.2.n1" evidence="2"/>
<evidence type="ECO:0000313" key="9">
    <source>
        <dbReference type="EMBL" id="CAE6901608.1"/>
    </source>
</evidence>
<reference evidence="9" key="1">
    <citation type="submission" date="2021-02" db="EMBL/GenBank/DDBJ databases">
        <authorList>
            <person name="Vanwijnsberghe S."/>
        </authorList>
    </citation>
    <scope>NUCLEOTIDE SEQUENCE</scope>
    <source>
        <strain evidence="9">R-70211</strain>
    </source>
</reference>
<proteinExistence type="predicted"/>
<dbReference type="Gene3D" id="2.40.40.10">
    <property type="entry name" value="RlpA-like domain"/>
    <property type="match status" value="2"/>
</dbReference>
<dbReference type="PANTHER" id="PTHR30124">
    <property type="entry name" value="MEMBRANE-BOUND LYTIC MUREIN TRANSGLYCOSYLASE A"/>
    <property type="match status" value="1"/>
</dbReference>
<dbReference type="RefSeq" id="WP_201073107.1">
    <property type="nucleotide sequence ID" value="NZ_CAJNAS010000008.1"/>
</dbReference>
<dbReference type="SUPFAM" id="SSF50685">
    <property type="entry name" value="Barwin-like endoglucanases"/>
    <property type="match status" value="2"/>
</dbReference>
<organism evidence="9 10">
    <name type="scientific">Paraburkholderia domus</name>
    <dbReference type="NCBI Taxonomy" id="2793075"/>
    <lineage>
        <taxon>Bacteria</taxon>
        <taxon>Pseudomonadati</taxon>
        <taxon>Pseudomonadota</taxon>
        <taxon>Betaproteobacteria</taxon>
        <taxon>Burkholderiales</taxon>
        <taxon>Burkholderiaceae</taxon>
        <taxon>Paraburkholderia</taxon>
    </lineage>
</organism>
<dbReference type="InterPro" id="IPR026044">
    <property type="entry name" value="MltA"/>
</dbReference>
<accession>A0A9N8MT53</accession>
<dbReference type="Pfam" id="PF06725">
    <property type="entry name" value="3D"/>
    <property type="match status" value="1"/>
</dbReference>
<dbReference type="AlphaFoldDB" id="A0A9N8MT53"/>
<keyword evidence="4" id="KW-0961">Cell wall biogenesis/degradation</keyword>
<sequence length="597" mass="62525">MQKVQLLLLALTATLAGCASNNPATSVTVGATNPAATSPAGQVAQATQPAQAALPTQGTPAQPAAVTQTGGPEVVPTATQPVGSTTATGSDSPRPKPAPIGGFATRHAYYESTAFTDLPGWNADDVSASWEAFRRSCTVLGARSGWSEPCSAASAVDVRNVAAIRRFFETYFNAYQIRNTDRSLDGTMTGYYEPLLNGSRQYGGAYVYPVYGTPSDMLYLDSRRLPDRARGGVSAARIDGHSVIPLADVTIGSLKGIYTLDLRDSVPDIRDKKIRLRLDGERIVPYYTRAEIERGALKAPILAYVDDPVMLYSMQLQGAGKVRMSDGSIRRFAYAEQNGRPFLPPLAHNGNTAAGAHKLVVRGLEMQIDVSDDDAPATSTDANAAHADGDDDEPASPLLRGFKLATTTPSTAGAVTPAVTSTTGGRSTDNAAGGAASAHVPNAAAPRPVFAISDPSYVFFRVIPDSPNGPLGALGVPLSAGRSVAVDPRTTPLGAPVFVSTRDDPQAPGAINRLMLAQDSGGAIQGAVRADYFYGFGQTAQTQASRTKERLRMWVLLPKGLHIAAQETSLKTRGVNPAASNADCLVSDPVLCVDDAP</sequence>
<feature type="compositionally biased region" description="Polar residues" evidence="6">
    <location>
        <begin position="77"/>
        <end position="91"/>
    </location>
</feature>
<dbReference type="GO" id="GO:0019867">
    <property type="term" value="C:outer membrane"/>
    <property type="evidence" value="ECO:0007669"/>
    <property type="project" value="InterPro"/>
</dbReference>
<evidence type="ECO:0000256" key="5">
    <source>
        <dbReference type="ARBA" id="ARBA00030918"/>
    </source>
</evidence>
<dbReference type="GO" id="GO:0009253">
    <property type="term" value="P:peptidoglycan catabolic process"/>
    <property type="evidence" value="ECO:0007669"/>
    <property type="project" value="TreeGrafter"/>
</dbReference>
<dbReference type="EMBL" id="CAJNAS010000008">
    <property type="protein sequence ID" value="CAE6901608.1"/>
    <property type="molecule type" value="Genomic_DNA"/>
</dbReference>
<dbReference type="InterPro" id="IPR010611">
    <property type="entry name" value="3D_dom"/>
</dbReference>
<dbReference type="PROSITE" id="PS51257">
    <property type="entry name" value="PROKAR_LIPOPROTEIN"/>
    <property type="match status" value="1"/>
</dbReference>
<feature type="compositionally biased region" description="Low complexity" evidence="6">
    <location>
        <begin position="39"/>
        <end position="69"/>
    </location>
</feature>
<dbReference type="Gene3D" id="2.40.50.270">
    <property type="entry name" value="transglycosylase MltA"/>
    <property type="match status" value="1"/>
</dbReference>
<dbReference type="GO" id="GO:0071555">
    <property type="term" value="P:cell wall organization"/>
    <property type="evidence" value="ECO:0007669"/>
    <property type="project" value="UniProtKB-KW"/>
</dbReference>
<dbReference type="CDD" id="cd14669">
    <property type="entry name" value="mlta_related_B"/>
    <property type="match status" value="1"/>
</dbReference>
<dbReference type="Proteomes" id="UP000675121">
    <property type="component" value="Unassembled WGS sequence"/>
</dbReference>
<evidence type="ECO:0000256" key="1">
    <source>
        <dbReference type="ARBA" id="ARBA00001420"/>
    </source>
</evidence>
<dbReference type="GO" id="GO:0009254">
    <property type="term" value="P:peptidoglycan turnover"/>
    <property type="evidence" value="ECO:0007669"/>
    <property type="project" value="InterPro"/>
</dbReference>
<dbReference type="Gene3D" id="2.40.240.50">
    <property type="entry name" value="Barwin-like endoglucanases"/>
    <property type="match status" value="2"/>
</dbReference>
<dbReference type="GO" id="GO:0004553">
    <property type="term" value="F:hydrolase activity, hydrolyzing O-glycosyl compounds"/>
    <property type="evidence" value="ECO:0007669"/>
    <property type="project" value="InterPro"/>
</dbReference>
<feature type="region of interest" description="Disordered" evidence="6">
    <location>
        <begin position="36"/>
        <end position="100"/>
    </location>
</feature>
<dbReference type="InterPro" id="IPR036908">
    <property type="entry name" value="RlpA-like_sf"/>
</dbReference>
<feature type="region of interest" description="Disordered" evidence="6">
    <location>
        <begin position="412"/>
        <end position="434"/>
    </location>
</feature>
<evidence type="ECO:0000313" key="10">
    <source>
        <dbReference type="Proteomes" id="UP000675121"/>
    </source>
</evidence>
<keyword evidence="7" id="KW-0732">Signal</keyword>
<evidence type="ECO:0000256" key="2">
    <source>
        <dbReference type="ARBA" id="ARBA00012587"/>
    </source>
</evidence>
<feature type="signal peptide" evidence="7">
    <location>
        <begin position="1"/>
        <end position="24"/>
    </location>
</feature>
<feature type="compositionally biased region" description="Low complexity" evidence="6">
    <location>
        <begin position="376"/>
        <end position="386"/>
    </location>
</feature>
<evidence type="ECO:0000259" key="8">
    <source>
        <dbReference type="SMART" id="SM00925"/>
    </source>
</evidence>
<feature type="domain" description="Lytic transglycosylase MltA" evidence="8">
    <location>
        <begin position="195"/>
        <end position="461"/>
    </location>
</feature>
<evidence type="ECO:0000256" key="4">
    <source>
        <dbReference type="ARBA" id="ARBA00023316"/>
    </source>
</evidence>
<feature type="region of interest" description="Disordered" evidence="6">
    <location>
        <begin position="372"/>
        <end position="398"/>
    </location>
</feature>
<evidence type="ECO:0000256" key="6">
    <source>
        <dbReference type="SAM" id="MobiDB-lite"/>
    </source>
</evidence>
<comment type="catalytic activity">
    <reaction evidence="1">
        <text>Exolytic cleavage of the (1-&gt;4)-beta-glycosidic linkage between N-acetylmuramic acid (MurNAc) and N-acetylglucosamine (GlcNAc) residues in peptidoglycan, from either the reducing or the non-reducing ends of the peptidoglycan chains, with concomitant formation of a 1,6-anhydrobond in the MurNAc residue.</text>
        <dbReference type="EC" id="4.2.2.n1"/>
    </reaction>
</comment>
<gene>
    <name evidence="9" type="ORF">R70211_03332</name>
</gene>
<dbReference type="SMART" id="SM00925">
    <property type="entry name" value="MltA"/>
    <property type="match status" value="1"/>
</dbReference>
<keyword evidence="3" id="KW-0456">Lyase</keyword>
<feature type="compositionally biased region" description="Polar residues" evidence="6">
    <location>
        <begin position="412"/>
        <end position="429"/>
    </location>
</feature>
<dbReference type="Pfam" id="PF03562">
    <property type="entry name" value="MltA"/>
    <property type="match status" value="2"/>
</dbReference>
<dbReference type="CDD" id="cd14485">
    <property type="entry name" value="mltA_like_LT_A"/>
    <property type="match status" value="1"/>
</dbReference>
<keyword evidence="10" id="KW-1185">Reference proteome</keyword>
<comment type="caution">
    <text evidence="9">The sequence shown here is derived from an EMBL/GenBank/DDBJ whole genome shotgun (WGS) entry which is preliminary data.</text>
</comment>
<dbReference type="InterPro" id="IPR005300">
    <property type="entry name" value="MltA_B"/>
</dbReference>
<evidence type="ECO:0000256" key="3">
    <source>
        <dbReference type="ARBA" id="ARBA00023239"/>
    </source>
</evidence>
<protein>
    <recommendedName>
        <fullName evidence="2">peptidoglycan lytic exotransglycosylase</fullName>
        <ecNumber evidence="2">4.2.2.n1</ecNumber>
    </recommendedName>
    <alternativeName>
        <fullName evidence="5">Murein hydrolase A</fullName>
    </alternativeName>
</protein>
<name>A0A9N8MT53_9BURK</name>